<evidence type="ECO:0000313" key="2">
    <source>
        <dbReference type="Proteomes" id="UP000540014"/>
    </source>
</evidence>
<dbReference type="EMBL" id="JABAFR010000047">
    <property type="protein sequence ID" value="NME45505.1"/>
    <property type="molecule type" value="Genomic_DNA"/>
</dbReference>
<sequence>MTDVRKVITLNRLRAQMLDETISPAQKKYYLDLAQWLEQQNIQTAEEATHSIRNTPYYDGAALAKELDGIHLRIKAARELGFKDVEELYTKRYDKLLSKGLKEYAFSQEWIDGYNQAQKLITRHLQEKEIFARIFCNYVRIAIIPEQKQRQESIKNLNKALEDLEKLDVSFSELVCNKVFTQLTMTTEDGLKHFIDFIEKFQKSGIVVDTKDRDQLKKEQKRIGQWAKKNASKLMDVGKLEQWNRASCIAVPSENSVGYDFIAMKEVKG</sequence>
<gene>
    <name evidence="1" type="ORF">HF861_11600</name>
</gene>
<proteinExistence type="predicted"/>
<accession>A0A7X9RI14</accession>
<dbReference type="Proteomes" id="UP000540014">
    <property type="component" value="Unassembled WGS sequence"/>
</dbReference>
<organism evidence="1 2">
    <name type="scientific">Faecalicoccus pleomorphus</name>
    <dbReference type="NCBI Taxonomy" id="1323"/>
    <lineage>
        <taxon>Bacteria</taxon>
        <taxon>Bacillati</taxon>
        <taxon>Bacillota</taxon>
        <taxon>Erysipelotrichia</taxon>
        <taxon>Erysipelotrichales</taxon>
        <taxon>Erysipelotrichaceae</taxon>
        <taxon>Faecalicoccus</taxon>
    </lineage>
</organism>
<dbReference type="RefSeq" id="WP_168966800.1">
    <property type="nucleotide sequence ID" value="NZ_JABAFR010000047.1"/>
</dbReference>
<comment type="caution">
    <text evidence="1">The sequence shown here is derived from an EMBL/GenBank/DDBJ whole genome shotgun (WGS) entry which is preliminary data.</text>
</comment>
<protein>
    <submittedName>
        <fullName evidence="1">Uncharacterized protein</fullName>
    </submittedName>
</protein>
<dbReference type="AlphaFoldDB" id="A0A7X9RI14"/>
<reference evidence="1 2" key="1">
    <citation type="submission" date="2020-04" db="EMBL/GenBank/DDBJ databases">
        <authorList>
            <person name="Hitch T.C.A."/>
            <person name="Wylensek D."/>
            <person name="Clavel T."/>
        </authorList>
    </citation>
    <scope>NUCLEOTIDE SEQUENCE [LARGE SCALE GENOMIC DNA]</scope>
    <source>
        <strain evidence="1 2">BSM-383-APC-22F</strain>
    </source>
</reference>
<evidence type="ECO:0000313" key="1">
    <source>
        <dbReference type="EMBL" id="NME45505.1"/>
    </source>
</evidence>
<name>A0A7X9RI14_9FIRM</name>